<reference evidence="5 6" key="1">
    <citation type="journal article" date="2022" name="bioRxiv">
        <title>Genomics of Preaxostyla Flagellates Illuminates Evolutionary Transitions and the Path Towards Mitochondrial Loss.</title>
        <authorList>
            <person name="Novak L.V.F."/>
            <person name="Treitli S.C."/>
            <person name="Pyrih J."/>
            <person name="Halakuc P."/>
            <person name="Pipaliya S.V."/>
            <person name="Vacek V."/>
            <person name="Brzon O."/>
            <person name="Soukal P."/>
            <person name="Eme L."/>
            <person name="Dacks J.B."/>
            <person name="Karnkowska A."/>
            <person name="Elias M."/>
            <person name="Hampl V."/>
        </authorList>
    </citation>
    <scope>NUCLEOTIDE SEQUENCE [LARGE SCALE GENOMIC DNA]</scope>
    <source>
        <strain evidence="5">NAU3</strain>
        <tissue evidence="5">Gut</tissue>
    </source>
</reference>
<evidence type="ECO:0000313" key="6">
    <source>
        <dbReference type="Proteomes" id="UP001281761"/>
    </source>
</evidence>
<evidence type="ECO:0000256" key="4">
    <source>
        <dbReference type="SAM" id="MobiDB-lite"/>
    </source>
</evidence>
<evidence type="ECO:0000256" key="2">
    <source>
        <dbReference type="ARBA" id="ARBA00022737"/>
    </source>
</evidence>
<evidence type="ECO:0000256" key="3">
    <source>
        <dbReference type="ARBA" id="ARBA00025740"/>
    </source>
</evidence>
<dbReference type="InterPro" id="IPR015943">
    <property type="entry name" value="WD40/YVTN_repeat-like_dom_sf"/>
</dbReference>
<keyword evidence="1" id="KW-0853">WD repeat</keyword>
<dbReference type="EMBL" id="JARBJD010000090">
    <property type="protein sequence ID" value="KAK2953505.1"/>
    <property type="molecule type" value="Genomic_DNA"/>
</dbReference>
<dbReference type="Gene3D" id="2.130.10.10">
    <property type="entry name" value="YVTN repeat-like/Quinoprotein amine dehydrogenase"/>
    <property type="match status" value="1"/>
</dbReference>
<dbReference type="Proteomes" id="UP001281761">
    <property type="component" value="Unassembled WGS sequence"/>
</dbReference>
<dbReference type="SUPFAM" id="SSF50978">
    <property type="entry name" value="WD40 repeat-like"/>
    <property type="match status" value="1"/>
</dbReference>
<comment type="caution">
    <text evidence="5">The sequence shown here is derived from an EMBL/GenBank/DDBJ whole genome shotgun (WGS) entry which is preliminary data.</text>
</comment>
<keyword evidence="6" id="KW-1185">Reference proteome</keyword>
<proteinExistence type="inferred from homology"/>
<dbReference type="PANTHER" id="PTHR11227">
    <property type="entry name" value="WD-REPEAT PROTEIN INTERACTING WITH PHOSPHOINOSIDES WIPI -RELATED"/>
    <property type="match status" value="1"/>
</dbReference>
<dbReference type="Pfam" id="PF00400">
    <property type="entry name" value="WD40"/>
    <property type="match status" value="1"/>
</dbReference>
<sequence>MQLNDETHQLTCISFNHLGTYTSVATPSNVALYSISPEKDPLLSSSIPLSNVISTQHLFETPISVSLLRVSTKETLYADQDGPRALLHQDREMERIFYDLLLTNITTQQNYPRWRFEDEVVDVKCNQKHFVVFFRSYFLVFDFAKECPVVLFELPAELLSASNTDLTAFNQKPFRSETTCPVSSVAFPVSNSSGHVCVQNLSDAFLSSFLSLIDPSAVTTDTWVDTFELERQSRLGQTLGTGETTVKRIDRSKIPSILVNENEPHNEQDRWIFRAHNSPIRILRFSRDGSLLATGSDKVSLLPSERCPVFFASFPLQGTTIRIFSPSRHCQRYELHRSSVGRQARLSSFAFSSSNKLFAVSSNTPTVHLFSLLSPPQKTWFGKIWGNTNKFLSTVTGNSAPKPSSDLTPEQKQAQDTPETPVAMEHAATIRLKTDPDGKVPETLLSFVDEKGHDDHHHLFIATSSPELLSYDIIVDKTLKVTELGERSLLSSQYS</sequence>
<protein>
    <submittedName>
        <fullName evidence="5">Uncharacterized protein</fullName>
    </submittedName>
</protein>
<evidence type="ECO:0000313" key="5">
    <source>
        <dbReference type="EMBL" id="KAK2953505.1"/>
    </source>
</evidence>
<feature type="compositionally biased region" description="Polar residues" evidence="4">
    <location>
        <begin position="395"/>
        <end position="418"/>
    </location>
</feature>
<comment type="similarity">
    <text evidence="3">Belongs to the WD repeat PROPPIN family.</text>
</comment>
<accession>A0ABQ9XQK8</accession>
<dbReference type="InterPro" id="IPR001680">
    <property type="entry name" value="WD40_rpt"/>
</dbReference>
<organism evidence="5 6">
    <name type="scientific">Blattamonas nauphoetae</name>
    <dbReference type="NCBI Taxonomy" id="2049346"/>
    <lineage>
        <taxon>Eukaryota</taxon>
        <taxon>Metamonada</taxon>
        <taxon>Preaxostyla</taxon>
        <taxon>Oxymonadida</taxon>
        <taxon>Blattamonas</taxon>
    </lineage>
</organism>
<evidence type="ECO:0000256" key="1">
    <source>
        <dbReference type="ARBA" id="ARBA00022574"/>
    </source>
</evidence>
<name>A0ABQ9XQK8_9EUKA</name>
<gene>
    <name evidence="5" type="ORF">BLNAU_11505</name>
</gene>
<dbReference type="SMART" id="SM00320">
    <property type="entry name" value="WD40"/>
    <property type="match status" value="2"/>
</dbReference>
<dbReference type="InterPro" id="IPR048720">
    <property type="entry name" value="PROPPIN"/>
</dbReference>
<dbReference type="InterPro" id="IPR036322">
    <property type="entry name" value="WD40_repeat_dom_sf"/>
</dbReference>
<keyword evidence="2" id="KW-0677">Repeat</keyword>
<feature type="region of interest" description="Disordered" evidence="4">
    <location>
        <begin position="395"/>
        <end position="421"/>
    </location>
</feature>